<proteinExistence type="predicted"/>
<protein>
    <recommendedName>
        <fullName evidence="4">Stability/partitioning determinant</fullName>
    </recommendedName>
</protein>
<evidence type="ECO:0000313" key="3">
    <source>
        <dbReference type="Proteomes" id="UP000550895"/>
    </source>
</evidence>
<organism evidence="2 3">
    <name type="scientific">Rhizobium rosettiformans</name>
    <dbReference type="NCBI Taxonomy" id="1368430"/>
    <lineage>
        <taxon>Bacteria</taxon>
        <taxon>Pseudomonadati</taxon>
        <taxon>Pseudomonadota</taxon>
        <taxon>Alphaproteobacteria</taxon>
        <taxon>Hyphomicrobiales</taxon>
        <taxon>Rhizobiaceae</taxon>
        <taxon>Rhizobium/Agrobacterium group</taxon>
        <taxon>Rhizobium</taxon>
    </lineage>
</organism>
<feature type="region of interest" description="Disordered" evidence="1">
    <location>
        <begin position="1"/>
        <end position="69"/>
    </location>
</feature>
<keyword evidence="3" id="KW-1185">Reference proteome</keyword>
<comment type="caution">
    <text evidence="2">The sequence shown here is derived from an EMBL/GenBank/DDBJ whole genome shotgun (WGS) entry which is preliminary data.</text>
</comment>
<name>A0A7W8MER9_9HYPH</name>
<evidence type="ECO:0000313" key="2">
    <source>
        <dbReference type="EMBL" id="MBB5278488.1"/>
    </source>
</evidence>
<dbReference type="Proteomes" id="UP000550895">
    <property type="component" value="Unassembled WGS sequence"/>
</dbReference>
<evidence type="ECO:0000256" key="1">
    <source>
        <dbReference type="SAM" id="MobiDB-lite"/>
    </source>
</evidence>
<gene>
    <name evidence="2" type="ORF">HNR26_004589</name>
</gene>
<accession>A0A7W8MER9</accession>
<dbReference type="EMBL" id="JACHGA010000021">
    <property type="protein sequence ID" value="MBB5278488.1"/>
    <property type="molecule type" value="Genomic_DNA"/>
</dbReference>
<sequence length="125" mass="13879">MMATRPSLGFEDDDLPDGPVTSDLDDLSVFQPKSPPRPDRSKIEQAAARSSFTSREAAKKVETAQETPLAKPVRRYRTGRSAQLNLKVRPETIEQFYGVADANGWVLGEAFEKAVALLEAKYKPR</sequence>
<dbReference type="RefSeq" id="WP_246035173.1">
    <property type="nucleotide sequence ID" value="NZ_JACHGA010000021.1"/>
</dbReference>
<reference evidence="2 3" key="1">
    <citation type="submission" date="2020-08" db="EMBL/GenBank/DDBJ databases">
        <title>Genomic Encyclopedia of Type Strains, Phase IV (KMG-IV): sequencing the most valuable type-strain genomes for metagenomic binning, comparative biology and taxonomic classification.</title>
        <authorList>
            <person name="Goeker M."/>
        </authorList>
    </citation>
    <scope>NUCLEOTIDE SEQUENCE [LARGE SCALE GENOMIC DNA]</scope>
    <source>
        <strain evidence="2 3">DSM 26376</strain>
    </source>
</reference>
<evidence type="ECO:0008006" key="4">
    <source>
        <dbReference type="Google" id="ProtNLM"/>
    </source>
</evidence>
<dbReference type="AlphaFoldDB" id="A0A7W8MER9"/>